<reference evidence="1" key="1">
    <citation type="submission" date="2022-09" db="EMBL/GenBank/DDBJ databases">
        <title>Tahibacter sp. nov., isolated from a fresh water.</title>
        <authorList>
            <person name="Baek J.H."/>
            <person name="Lee J.K."/>
            <person name="Kim J.M."/>
            <person name="Jeon C.O."/>
        </authorList>
    </citation>
    <scope>NUCLEOTIDE SEQUENCE</scope>
    <source>
        <strain evidence="1">W38</strain>
    </source>
</reference>
<evidence type="ECO:0000313" key="1">
    <source>
        <dbReference type="EMBL" id="UXI65935.1"/>
    </source>
</evidence>
<dbReference type="EMBL" id="CP104694">
    <property type="protein sequence ID" value="UXI65935.1"/>
    <property type="molecule type" value="Genomic_DNA"/>
</dbReference>
<accession>A0ABY6BC89</accession>
<dbReference type="RefSeq" id="WP_261692930.1">
    <property type="nucleotide sequence ID" value="NZ_CP104694.1"/>
</dbReference>
<sequence length="69" mass="7406">MNYQIQCGPAMGAFNAWVKGTSLEPWQNRRVGDIAQRLMQGAADLLQANVAAMVARNNAGTSSPATQWA</sequence>
<evidence type="ECO:0000313" key="2">
    <source>
        <dbReference type="Proteomes" id="UP001064632"/>
    </source>
</evidence>
<organism evidence="1 2">
    <name type="scientific">Tahibacter amnicola</name>
    <dbReference type="NCBI Taxonomy" id="2976241"/>
    <lineage>
        <taxon>Bacteria</taxon>
        <taxon>Pseudomonadati</taxon>
        <taxon>Pseudomonadota</taxon>
        <taxon>Gammaproteobacteria</taxon>
        <taxon>Lysobacterales</taxon>
        <taxon>Rhodanobacteraceae</taxon>
        <taxon>Tahibacter</taxon>
    </lineage>
</organism>
<name>A0ABY6BC89_9GAMM</name>
<gene>
    <name evidence="1" type="ORF">N4264_14345</name>
</gene>
<dbReference type="Proteomes" id="UP001064632">
    <property type="component" value="Chromosome"/>
</dbReference>
<protein>
    <submittedName>
        <fullName evidence="1">Uncharacterized protein</fullName>
    </submittedName>
</protein>
<proteinExistence type="predicted"/>
<keyword evidence="2" id="KW-1185">Reference proteome</keyword>